<dbReference type="InterPro" id="IPR032466">
    <property type="entry name" value="Metal_Hydrolase"/>
</dbReference>
<organism evidence="2 3">
    <name type="scientific">Pseudoxanthomonas wuyuanensis</name>
    <dbReference type="NCBI Taxonomy" id="1073196"/>
    <lineage>
        <taxon>Bacteria</taxon>
        <taxon>Pseudomonadati</taxon>
        <taxon>Pseudomonadota</taxon>
        <taxon>Gammaproteobacteria</taxon>
        <taxon>Lysobacterales</taxon>
        <taxon>Lysobacteraceae</taxon>
        <taxon>Pseudoxanthomonas</taxon>
    </lineage>
</organism>
<evidence type="ECO:0000313" key="3">
    <source>
        <dbReference type="Proteomes" id="UP000219374"/>
    </source>
</evidence>
<reference evidence="2 3" key="1">
    <citation type="submission" date="2017-09" db="EMBL/GenBank/DDBJ databases">
        <authorList>
            <person name="Ehlers B."/>
            <person name="Leendertz F.H."/>
        </authorList>
    </citation>
    <scope>NUCLEOTIDE SEQUENCE [LARGE SCALE GENOMIC DNA]</scope>
    <source>
        <strain evidence="2 3">CGMCC 1.10978</strain>
    </source>
</reference>
<gene>
    <name evidence="2" type="ORF">SAMN06296416_1057</name>
</gene>
<sequence length="500" mass="57117">MPSKILDLHTHVFNARSLPLASIIADAMKKDSSLLATLVARLLYFLTGSSYESSVFSSLQARTAGMAVQEDTETYIDAIWAITERELIATTQSEALIEGGPAAMATLTPGSLAAQRMDTSELMALIRELDQIDYLAEGWIPDEDDPAQDAGILNVEFAPDSLALRRAEKAVKRAFRRLGKLMDPDAWGRYTNYIEFFFTLLSSERRMLDRLIDGYGYGLPPLRFVHFMMDMQLAYPSKRPPYYAPYPEQMQRMQQLQRDSQGALLGFWAFDPRREQWRTWAEQALAKGFLGFKFYPAMGYRPDGDEKYAQVIEDFYQFCVEKDVPIFAHCTPEGFQTRREEGHFANPSYWETVLSRWPTLRLCLGHAGGGKAGKGEKLSHGWDAVSEAEWSHPNNYAYRVVTLCKRYPNVYCEVGHLAELLGETGRKRFLDNLARAEAIPGEYAFLHKLAYGTDWHMHTMISSTRRFLDGFLSMFSDPLLAPYTDHFFWKNGYTYLKLPE</sequence>
<dbReference type="AlphaFoldDB" id="A0A286D802"/>
<dbReference type="Proteomes" id="UP000219374">
    <property type="component" value="Unassembled WGS sequence"/>
</dbReference>
<protein>
    <submittedName>
        <fullName evidence="2">Predicted metal-dependent hydrolase, TIM-barrel fold</fullName>
    </submittedName>
</protein>
<keyword evidence="2" id="KW-0378">Hydrolase</keyword>
<dbReference type="SUPFAM" id="SSF51556">
    <property type="entry name" value="Metallo-dependent hydrolases"/>
    <property type="match status" value="1"/>
</dbReference>
<accession>A0A286D802</accession>
<dbReference type="Gene3D" id="3.20.20.140">
    <property type="entry name" value="Metal-dependent hydrolases"/>
    <property type="match status" value="1"/>
</dbReference>
<dbReference type="Pfam" id="PF04909">
    <property type="entry name" value="Amidohydro_2"/>
    <property type="match status" value="1"/>
</dbReference>
<proteinExistence type="predicted"/>
<dbReference type="InterPro" id="IPR006680">
    <property type="entry name" value="Amidohydro-rel"/>
</dbReference>
<evidence type="ECO:0000313" key="2">
    <source>
        <dbReference type="EMBL" id="SOD54747.1"/>
    </source>
</evidence>
<name>A0A286D802_9GAMM</name>
<dbReference type="RefSeq" id="WP_162125835.1">
    <property type="nucleotide sequence ID" value="NZ_PDWU01000014.1"/>
</dbReference>
<keyword evidence="3" id="KW-1185">Reference proteome</keyword>
<feature type="domain" description="Amidohydrolase-related" evidence="1">
    <location>
        <begin position="264"/>
        <end position="460"/>
    </location>
</feature>
<evidence type="ECO:0000259" key="1">
    <source>
        <dbReference type="Pfam" id="PF04909"/>
    </source>
</evidence>
<dbReference type="EMBL" id="OCND01000005">
    <property type="protein sequence ID" value="SOD54747.1"/>
    <property type="molecule type" value="Genomic_DNA"/>
</dbReference>
<dbReference type="GO" id="GO:0016787">
    <property type="term" value="F:hydrolase activity"/>
    <property type="evidence" value="ECO:0007669"/>
    <property type="project" value="UniProtKB-KW"/>
</dbReference>